<protein>
    <submittedName>
        <fullName evidence="2">Uncharacterized protein LOC111088511</fullName>
    </submittedName>
</protein>
<accession>A0ABM1TFC5</accession>
<organism evidence="1 2">
    <name type="scientific">Limulus polyphemus</name>
    <name type="common">Atlantic horseshoe crab</name>
    <dbReference type="NCBI Taxonomy" id="6850"/>
    <lineage>
        <taxon>Eukaryota</taxon>
        <taxon>Metazoa</taxon>
        <taxon>Ecdysozoa</taxon>
        <taxon>Arthropoda</taxon>
        <taxon>Chelicerata</taxon>
        <taxon>Merostomata</taxon>
        <taxon>Xiphosura</taxon>
        <taxon>Limulidae</taxon>
        <taxon>Limulus</taxon>
    </lineage>
</organism>
<reference evidence="2" key="1">
    <citation type="submission" date="2025-08" db="UniProtKB">
        <authorList>
            <consortium name="RefSeq"/>
        </authorList>
    </citation>
    <scope>IDENTIFICATION</scope>
    <source>
        <tissue evidence="2">Muscle</tissue>
    </source>
</reference>
<proteinExistence type="predicted"/>
<gene>
    <name evidence="2" type="primary">LOC111088511</name>
</gene>
<keyword evidence="1" id="KW-1185">Reference proteome</keyword>
<dbReference type="GeneID" id="111088511"/>
<evidence type="ECO:0000313" key="1">
    <source>
        <dbReference type="Proteomes" id="UP000694941"/>
    </source>
</evidence>
<name>A0ABM1TFC5_LIMPO</name>
<dbReference type="RefSeq" id="XP_022254581.1">
    <property type="nucleotide sequence ID" value="XM_022398873.1"/>
</dbReference>
<dbReference type="Proteomes" id="UP000694941">
    <property type="component" value="Unplaced"/>
</dbReference>
<evidence type="ECO:0000313" key="2">
    <source>
        <dbReference type="RefSeq" id="XP_022254581.1"/>
    </source>
</evidence>
<sequence length="116" mass="13711">MNTIFHLIFDSSPKFERLQVAPLRILNKQPCQADTRKTNTVSASQARMMRVWKSRDAYDNIISQTRRHLRARRLKQHTRLSAFGNPTSPFPNTLFHESRFMVGHKQTQIRFQIIMN</sequence>